<accession>A0ABU5H7I2</accession>
<dbReference type="GO" id="GO:0016787">
    <property type="term" value="F:hydrolase activity"/>
    <property type="evidence" value="ECO:0007669"/>
    <property type="project" value="UniProtKB-KW"/>
</dbReference>
<gene>
    <name evidence="2" type="ORF">SYV04_16600</name>
</gene>
<keyword evidence="3" id="KW-1185">Reference proteome</keyword>
<dbReference type="InterPro" id="IPR050789">
    <property type="entry name" value="Diverse_Enzym_Activities"/>
</dbReference>
<dbReference type="PANTHER" id="PTHR43283">
    <property type="entry name" value="BETA-LACTAMASE-RELATED"/>
    <property type="match status" value="1"/>
</dbReference>
<dbReference type="RefSeq" id="WP_321546768.1">
    <property type="nucleotide sequence ID" value="NZ_JAXIVS010000005.1"/>
</dbReference>
<name>A0ABU5H7I2_9BACT</name>
<evidence type="ECO:0000313" key="2">
    <source>
        <dbReference type="EMBL" id="MDY7228040.1"/>
    </source>
</evidence>
<dbReference type="SUPFAM" id="SSF56601">
    <property type="entry name" value="beta-lactamase/transpeptidase-like"/>
    <property type="match status" value="1"/>
</dbReference>
<comment type="caution">
    <text evidence="2">The sequence shown here is derived from an EMBL/GenBank/DDBJ whole genome shotgun (WGS) entry which is preliminary data.</text>
</comment>
<sequence length="364" mass="41109">MNVPHSLKLLLLLVSLACGCKHTPVAEAHSSRHNGWELSDAHADRERLQVLKDRIARNEYKDIRSIIVIRDGKLLVEEYFNGATAQQLHDVRSVGKTFASALMGIALQEGHLRSVEQPLSEFYDLTKYQNFSPAKASVTLEHLVTMNSAFEGNDNDAQSVGNEENMYPQGNWVEWTLNLPMDPNAVSGKRWSYFTAGVVLLGDVLNLRVPGGLERYADSKLFKPLGIERYQWVYTPQGAPSLAGGLQLAPLDFAKFGQLYKNNGRWGEQQILSPEWVARSLSRHHATTFPGDSYGYLWWNKVYRVGEQAHETFYCSGNGGNKIFVFKDQPLVIVVTSSAYNRRYMHKQVDEMMEQFILPAVLGR</sequence>
<protein>
    <submittedName>
        <fullName evidence="2">Serine hydrolase</fullName>
        <ecNumber evidence="2">3.-.-.-</ecNumber>
    </submittedName>
</protein>
<dbReference type="EC" id="3.-.-.-" evidence="2"/>
<dbReference type="EMBL" id="JAXIVS010000005">
    <property type="protein sequence ID" value="MDY7228040.1"/>
    <property type="molecule type" value="Genomic_DNA"/>
</dbReference>
<dbReference type="Proteomes" id="UP001291309">
    <property type="component" value="Unassembled WGS sequence"/>
</dbReference>
<keyword evidence="2" id="KW-0378">Hydrolase</keyword>
<dbReference type="InterPro" id="IPR001466">
    <property type="entry name" value="Beta-lactam-related"/>
</dbReference>
<reference evidence="2 3" key="1">
    <citation type="submission" date="2023-12" db="EMBL/GenBank/DDBJ databases">
        <title>the genome sequence of Hyalangium sp. s54d21.</title>
        <authorList>
            <person name="Zhang X."/>
        </authorList>
    </citation>
    <scope>NUCLEOTIDE SEQUENCE [LARGE SCALE GENOMIC DNA]</scope>
    <source>
        <strain evidence="3">s54d21</strain>
    </source>
</reference>
<feature type="domain" description="Beta-lactamase-related" evidence="1">
    <location>
        <begin position="65"/>
        <end position="339"/>
    </location>
</feature>
<organism evidence="2 3">
    <name type="scientific">Hyalangium rubrum</name>
    <dbReference type="NCBI Taxonomy" id="3103134"/>
    <lineage>
        <taxon>Bacteria</taxon>
        <taxon>Pseudomonadati</taxon>
        <taxon>Myxococcota</taxon>
        <taxon>Myxococcia</taxon>
        <taxon>Myxococcales</taxon>
        <taxon>Cystobacterineae</taxon>
        <taxon>Archangiaceae</taxon>
        <taxon>Hyalangium</taxon>
    </lineage>
</organism>
<evidence type="ECO:0000313" key="3">
    <source>
        <dbReference type="Proteomes" id="UP001291309"/>
    </source>
</evidence>
<proteinExistence type="predicted"/>
<dbReference type="PANTHER" id="PTHR43283:SF7">
    <property type="entry name" value="BETA-LACTAMASE-RELATED DOMAIN-CONTAINING PROTEIN"/>
    <property type="match status" value="1"/>
</dbReference>
<dbReference type="Gene3D" id="3.40.710.10">
    <property type="entry name" value="DD-peptidase/beta-lactamase superfamily"/>
    <property type="match status" value="1"/>
</dbReference>
<dbReference type="Pfam" id="PF00144">
    <property type="entry name" value="Beta-lactamase"/>
    <property type="match status" value="1"/>
</dbReference>
<evidence type="ECO:0000259" key="1">
    <source>
        <dbReference type="Pfam" id="PF00144"/>
    </source>
</evidence>
<dbReference type="InterPro" id="IPR012338">
    <property type="entry name" value="Beta-lactam/transpept-like"/>
</dbReference>